<keyword evidence="4" id="KW-1185">Reference proteome</keyword>
<evidence type="ECO:0000313" key="4">
    <source>
        <dbReference type="Proteomes" id="UP001465976"/>
    </source>
</evidence>
<keyword evidence="2" id="KW-0732">Signal</keyword>
<evidence type="ECO:0000256" key="1">
    <source>
        <dbReference type="SAM" id="MobiDB-lite"/>
    </source>
</evidence>
<comment type="caution">
    <text evidence="3">The sequence shown here is derived from an EMBL/GenBank/DDBJ whole genome shotgun (WGS) entry which is preliminary data.</text>
</comment>
<feature type="compositionally biased region" description="Polar residues" evidence="1">
    <location>
        <begin position="29"/>
        <end position="44"/>
    </location>
</feature>
<gene>
    <name evidence="3" type="ORF">V5O48_012986</name>
</gene>
<evidence type="ECO:0000256" key="2">
    <source>
        <dbReference type="SAM" id="SignalP"/>
    </source>
</evidence>
<feature type="region of interest" description="Disordered" evidence="1">
    <location>
        <begin position="29"/>
        <end position="128"/>
    </location>
</feature>
<proteinExistence type="predicted"/>
<dbReference type="Proteomes" id="UP001465976">
    <property type="component" value="Unassembled WGS sequence"/>
</dbReference>
<organism evidence="3 4">
    <name type="scientific">Marasmius crinis-equi</name>
    <dbReference type="NCBI Taxonomy" id="585013"/>
    <lineage>
        <taxon>Eukaryota</taxon>
        <taxon>Fungi</taxon>
        <taxon>Dikarya</taxon>
        <taxon>Basidiomycota</taxon>
        <taxon>Agaricomycotina</taxon>
        <taxon>Agaricomycetes</taxon>
        <taxon>Agaricomycetidae</taxon>
        <taxon>Agaricales</taxon>
        <taxon>Marasmiineae</taxon>
        <taxon>Marasmiaceae</taxon>
        <taxon>Marasmius</taxon>
    </lineage>
</organism>
<accession>A0ABR3F1B9</accession>
<feature type="signal peptide" evidence="2">
    <location>
        <begin position="1"/>
        <end position="21"/>
    </location>
</feature>
<dbReference type="EMBL" id="JBAHYK010001215">
    <property type="protein sequence ID" value="KAL0568987.1"/>
    <property type="molecule type" value="Genomic_DNA"/>
</dbReference>
<feature type="compositionally biased region" description="Basic residues" evidence="1">
    <location>
        <begin position="99"/>
        <end position="111"/>
    </location>
</feature>
<reference evidence="3 4" key="1">
    <citation type="submission" date="2024-02" db="EMBL/GenBank/DDBJ databases">
        <title>A draft genome for the cacao thread blight pathogen Marasmius crinis-equi.</title>
        <authorList>
            <person name="Cohen S.P."/>
            <person name="Baruah I.K."/>
            <person name="Amoako-Attah I."/>
            <person name="Bukari Y."/>
            <person name="Meinhardt L.W."/>
            <person name="Bailey B.A."/>
        </authorList>
    </citation>
    <scope>NUCLEOTIDE SEQUENCE [LARGE SCALE GENOMIC DNA]</scope>
    <source>
        <strain evidence="3 4">GH-76</strain>
    </source>
</reference>
<feature type="compositionally biased region" description="Low complexity" evidence="1">
    <location>
        <begin position="67"/>
        <end position="79"/>
    </location>
</feature>
<sequence>MRFSISVPLVFLSVFSAVTSAFESAFSTLPQRSSGSTCCNQQPVLSPYHPDHDRLNRTARPHAPCPTKSSKSTHTHLSSEGPEQSTPGTTPPSAQPGHPSRHHHRRLHHPPRALSSKRPITSSTTGAPSERIAFNANVRMGRAGLQIMSMMSVVSVLMRDYKEVLPFFDQLVPVGVWTLLILLGLMTDADGIVGSGLIADMGSARALPLMRMGRYFRESL</sequence>
<feature type="chain" id="PRO_5045280447" evidence="2">
    <location>
        <begin position="22"/>
        <end position="220"/>
    </location>
</feature>
<protein>
    <submittedName>
        <fullName evidence="3">Uncharacterized protein</fullName>
    </submittedName>
</protein>
<evidence type="ECO:0000313" key="3">
    <source>
        <dbReference type="EMBL" id="KAL0568987.1"/>
    </source>
</evidence>
<feature type="compositionally biased region" description="Polar residues" evidence="1">
    <location>
        <begin position="118"/>
        <end position="127"/>
    </location>
</feature>
<name>A0ABR3F1B9_9AGAR</name>